<dbReference type="AlphaFoldDB" id="A0A914VLX6"/>
<dbReference type="GO" id="GO:0035493">
    <property type="term" value="P:SNARE complex assembly"/>
    <property type="evidence" value="ECO:0007669"/>
    <property type="project" value="TreeGrafter"/>
</dbReference>
<feature type="coiled-coil region" evidence="2">
    <location>
        <begin position="18"/>
        <end position="45"/>
    </location>
</feature>
<dbReference type="PANTHER" id="PTHR15157">
    <property type="entry name" value="UV RADIATION RESISTANCE-ASSOCIATED GENE PROTEIN"/>
    <property type="match status" value="1"/>
</dbReference>
<evidence type="ECO:0000313" key="4">
    <source>
        <dbReference type="Proteomes" id="UP000887566"/>
    </source>
</evidence>
<keyword evidence="4" id="KW-1185">Reference proteome</keyword>
<organism evidence="4 5">
    <name type="scientific">Plectus sambesii</name>
    <dbReference type="NCBI Taxonomy" id="2011161"/>
    <lineage>
        <taxon>Eukaryota</taxon>
        <taxon>Metazoa</taxon>
        <taxon>Ecdysozoa</taxon>
        <taxon>Nematoda</taxon>
        <taxon>Chromadorea</taxon>
        <taxon>Plectida</taxon>
        <taxon>Plectina</taxon>
        <taxon>Plectoidea</taxon>
        <taxon>Plectidae</taxon>
        <taxon>Plectus</taxon>
    </lineage>
</organism>
<protein>
    <submittedName>
        <fullName evidence="5">UV radiation resistance associated protein</fullName>
    </submittedName>
</protein>
<name>A0A914VLX6_9BILA</name>
<proteinExistence type="predicted"/>
<sequence>MDENEEKRSYSLGDWQRLRTVCRALRQTEENVVRLKAEIEANLSTDERSRDRQADVQSSRLAMFELEQDVETAKRRVLTANMMLTKMRYTKEQADADRRSFEDSIGVKRDDLADRLRNYIATRENLVRCSAQLVSRRKHMLDDVKAIYRIEIGQPHKAVKPTCPCTQLDTICGTHLPNGDMLAGHNEMELSAALGNAAHVLCAISRMVDIPLRYPIKYAVSRSAIVDVAWPKFPDAPDSVYPLFLKNQDREAFEYGVFLLNKNVAQLRADCSLRTADLSKTLSNLYHLIVHLCGAKILPLVPSRGLMSPPPGSAHSSNSSSTGRRRPPTVGNGSRSASPSDSGRSRAATLA</sequence>
<dbReference type="GO" id="GO:0005768">
    <property type="term" value="C:endosome"/>
    <property type="evidence" value="ECO:0007669"/>
    <property type="project" value="TreeGrafter"/>
</dbReference>
<dbReference type="PANTHER" id="PTHR15157:SF5">
    <property type="entry name" value="UV RADIATION RESISTANCE-ASSOCIATED GENE PROTEIN"/>
    <property type="match status" value="1"/>
</dbReference>
<evidence type="ECO:0000256" key="2">
    <source>
        <dbReference type="SAM" id="Coils"/>
    </source>
</evidence>
<evidence type="ECO:0000256" key="1">
    <source>
        <dbReference type="ARBA" id="ARBA00023054"/>
    </source>
</evidence>
<dbReference type="Proteomes" id="UP000887566">
    <property type="component" value="Unplaced"/>
</dbReference>
<dbReference type="WBParaSite" id="PSAMB.scaffold2166size24912.g16701.t1">
    <property type="protein sequence ID" value="PSAMB.scaffold2166size24912.g16701.t1"/>
    <property type="gene ID" value="PSAMB.scaffold2166size24912.g16701"/>
</dbReference>
<evidence type="ECO:0000313" key="5">
    <source>
        <dbReference type="WBParaSite" id="PSAMB.scaffold2166size24912.g16701.t1"/>
    </source>
</evidence>
<accession>A0A914VLX6</accession>
<evidence type="ECO:0000256" key="3">
    <source>
        <dbReference type="SAM" id="MobiDB-lite"/>
    </source>
</evidence>
<dbReference type="GO" id="GO:0000149">
    <property type="term" value="F:SNARE binding"/>
    <property type="evidence" value="ECO:0007669"/>
    <property type="project" value="TreeGrafter"/>
</dbReference>
<feature type="compositionally biased region" description="Low complexity" evidence="3">
    <location>
        <begin position="331"/>
        <end position="351"/>
    </location>
</feature>
<dbReference type="GO" id="GO:0000323">
    <property type="term" value="C:lytic vacuole"/>
    <property type="evidence" value="ECO:0007669"/>
    <property type="project" value="TreeGrafter"/>
</dbReference>
<feature type="compositionally biased region" description="Low complexity" evidence="3">
    <location>
        <begin position="313"/>
        <end position="322"/>
    </location>
</feature>
<reference evidence="5" key="1">
    <citation type="submission" date="2022-11" db="UniProtKB">
        <authorList>
            <consortium name="WormBaseParasite"/>
        </authorList>
    </citation>
    <scope>IDENTIFICATION</scope>
</reference>
<feature type="region of interest" description="Disordered" evidence="3">
    <location>
        <begin position="308"/>
        <end position="351"/>
    </location>
</feature>
<keyword evidence="1 2" id="KW-0175">Coiled coil</keyword>